<reference evidence="1 2" key="1">
    <citation type="submission" date="2023-01" db="EMBL/GenBank/DDBJ databases">
        <title>Genomes from the Australian National Cyanobacteria Reference Collection.</title>
        <authorList>
            <person name="Willis A."/>
            <person name="Lee E.M.F."/>
        </authorList>
    </citation>
    <scope>NUCLEOTIDE SEQUENCE [LARGE SCALE GENOMIC DNA]</scope>
    <source>
        <strain evidence="1 2">CS-537/01</strain>
    </source>
</reference>
<protein>
    <submittedName>
        <fullName evidence="1">Uncharacterized protein</fullName>
    </submittedName>
</protein>
<evidence type="ECO:0000313" key="2">
    <source>
        <dbReference type="Proteomes" id="UP001212123"/>
    </source>
</evidence>
<accession>A0ABT5A0V7</accession>
<sequence>MRKLVLTSRFQRSLRKFIRHDQNLQARIEETRSVECRYKTLHI</sequence>
<keyword evidence="2" id="KW-1185">Reference proteome</keyword>
<organism evidence="1 2">
    <name type="scientific">Dolichospermum circinale CS-537/01</name>
    <dbReference type="NCBI Taxonomy" id="3021739"/>
    <lineage>
        <taxon>Bacteria</taxon>
        <taxon>Bacillati</taxon>
        <taxon>Cyanobacteriota</taxon>
        <taxon>Cyanophyceae</taxon>
        <taxon>Nostocales</taxon>
        <taxon>Aphanizomenonaceae</taxon>
        <taxon>Dolichospermum</taxon>
        <taxon>Dolichospermum circinale</taxon>
    </lineage>
</organism>
<evidence type="ECO:0000313" key="1">
    <source>
        <dbReference type="EMBL" id="MDB9485205.1"/>
    </source>
</evidence>
<gene>
    <name evidence="1" type="ORF">PN492_01325</name>
</gene>
<comment type="caution">
    <text evidence="1">The sequence shown here is derived from an EMBL/GenBank/DDBJ whole genome shotgun (WGS) entry which is preliminary data.</text>
</comment>
<proteinExistence type="predicted"/>
<dbReference type="Proteomes" id="UP001212123">
    <property type="component" value="Unassembled WGS sequence"/>
</dbReference>
<dbReference type="EMBL" id="JAQMTU010000009">
    <property type="protein sequence ID" value="MDB9485205.1"/>
    <property type="molecule type" value="Genomic_DNA"/>
</dbReference>
<name>A0ABT5A0V7_9CYAN</name>